<dbReference type="RefSeq" id="WP_106543549.1">
    <property type="nucleotide sequence ID" value="NZ_BLAU01000001.1"/>
</dbReference>
<sequence>MKYFLRLLQVSFFLIACSHFASAQNLPKFGKIDIETLKSNTCPIDSNAHAYYVFDYGIADLSLGSTTIYSNQNAGFHMVFKRYIRVKIIDNQGFRYATIQIPLFRGRGREDITKLKAYTYNLENGEIQKTKLEPSDMLTEKTSEHLYTVKFAMPEVKAGSVLDIEYNVTSSYFYNFHTWYFQRDIPTLHSEFTAMIPEFYSYNQTAAGYFPVRFKRHIINRGLSIIFNRRQNGMVGSPESYTRTVNFTKNVFEYSADSIPAFPEEQFLRTAENYISKVDFELQSIKFPMSSERKFSTSWESIDKDFIEHPYFGKELGSAGYIRNIAAKLKTNEVSGIDLLQKAYEHIKQHFSWNEFQSPYASNTLAKKYKDGVGNSADINLNLVRLLKQLDFECYPVLLSTQKHGIIHPAHPSLSSFNYVIAAVFMKNHIYLLDATDHDAEINLLPTRCINDRGRIIGDRSEKWINLTNYQPFVLQSTFLSKIDSSASITGNARLRLNGYGAYEYRKDINKSSSPLEYFQSVLDKNMTTAKIENIKIKDLAKTSKSLVVSYHFVNSDSSNHPANMLYYAPIVNPYFQKNPFKLEKREYPVEFNHPYQIQQISTFSIPTNYHITRAPEPISITLPDQSAQFTYQVNVFGQNMNVITTVRINKSIFLPKEYRQLKQFFQLMIDKQNELVVLRKDAS</sequence>
<feature type="domain" description="DUF3857" evidence="2">
    <location>
        <begin position="79"/>
        <end position="198"/>
    </location>
</feature>
<dbReference type="OrthoDB" id="98874at2"/>
<proteinExistence type="predicted"/>
<feature type="chain" id="PRO_5015145368" evidence="1">
    <location>
        <begin position="24"/>
        <end position="684"/>
    </location>
</feature>
<dbReference type="Gene3D" id="2.60.120.1130">
    <property type="match status" value="1"/>
</dbReference>
<name>A0A2P8C7L6_9BACT</name>
<dbReference type="EMBL" id="PYGC01000012">
    <property type="protein sequence ID" value="PSK80955.1"/>
    <property type="molecule type" value="Genomic_DNA"/>
</dbReference>
<evidence type="ECO:0000313" key="6">
    <source>
        <dbReference type="Proteomes" id="UP000396862"/>
    </source>
</evidence>
<dbReference type="Proteomes" id="UP000396862">
    <property type="component" value="Unassembled WGS sequence"/>
</dbReference>
<comment type="caution">
    <text evidence="4">The sequence shown here is derived from an EMBL/GenBank/DDBJ whole genome shotgun (WGS) entry which is preliminary data.</text>
</comment>
<dbReference type="EMBL" id="BLAU01000001">
    <property type="protein sequence ID" value="GET22355.1"/>
    <property type="molecule type" value="Genomic_DNA"/>
</dbReference>
<dbReference type="Gene3D" id="3.10.620.30">
    <property type="match status" value="1"/>
</dbReference>
<evidence type="ECO:0000259" key="2">
    <source>
        <dbReference type="Pfam" id="PF12969"/>
    </source>
</evidence>
<dbReference type="Proteomes" id="UP000240621">
    <property type="component" value="Unassembled WGS sequence"/>
</dbReference>
<evidence type="ECO:0000313" key="4">
    <source>
        <dbReference type="EMBL" id="PSK80955.1"/>
    </source>
</evidence>
<dbReference type="Pfam" id="PF12969">
    <property type="entry name" value="DUF3857"/>
    <property type="match status" value="1"/>
</dbReference>
<dbReference type="Gene3D" id="2.60.40.3140">
    <property type="match status" value="1"/>
</dbReference>
<reference evidence="4 5" key="1">
    <citation type="submission" date="2018-03" db="EMBL/GenBank/DDBJ databases">
        <title>Genomic Encyclopedia of Archaeal and Bacterial Type Strains, Phase II (KMG-II): from individual species to whole genera.</title>
        <authorList>
            <person name="Goeker M."/>
        </authorList>
    </citation>
    <scope>NUCLEOTIDE SEQUENCE [LARGE SCALE GENOMIC DNA]</scope>
    <source>
        <strain evidence="4 5">DSM 27267</strain>
    </source>
</reference>
<dbReference type="AlphaFoldDB" id="A0A2P8C7L6"/>
<protein>
    <submittedName>
        <fullName evidence="4">Uncharacterized protein DUF3857</fullName>
    </submittedName>
</protein>
<evidence type="ECO:0000256" key="1">
    <source>
        <dbReference type="SAM" id="SignalP"/>
    </source>
</evidence>
<evidence type="ECO:0000313" key="3">
    <source>
        <dbReference type="EMBL" id="GET22355.1"/>
    </source>
</evidence>
<reference evidence="3 6" key="2">
    <citation type="submission" date="2019-10" db="EMBL/GenBank/DDBJ databases">
        <title>Prolixibacter strains distinguished by the presence of nitrate reductase genes were adept at nitrate-dependent anaerobic corrosion of metallic iron and carbon steel.</title>
        <authorList>
            <person name="Iino T."/>
            <person name="Shono N."/>
            <person name="Ito K."/>
            <person name="Nakamura R."/>
            <person name="Sueoka K."/>
            <person name="Harayama S."/>
            <person name="Ohkuma M."/>
        </authorList>
    </citation>
    <scope>NUCLEOTIDE SEQUENCE [LARGE SCALE GENOMIC DNA]</scope>
    <source>
        <strain evidence="3 6">MIC1-1</strain>
    </source>
</reference>
<evidence type="ECO:0000313" key="5">
    <source>
        <dbReference type="Proteomes" id="UP000240621"/>
    </source>
</evidence>
<dbReference type="PROSITE" id="PS51257">
    <property type="entry name" value="PROKAR_LIPOPROTEIN"/>
    <property type="match status" value="1"/>
</dbReference>
<keyword evidence="1" id="KW-0732">Signal</keyword>
<feature type="signal peptide" evidence="1">
    <location>
        <begin position="1"/>
        <end position="23"/>
    </location>
</feature>
<accession>A0A2P8C7L6</accession>
<organism evidence="4 5">
    <name type="scientific">Prolixibacter denitrificans</name>
    <dbReference type="NCBI Taxonomy" id="1541063"/>
    <lineage>
        <taxon>Bacteria</taxon>
        <taxon>Pseudomonadati</taxon>
        <taxon>Bacteroidota</taxon>
        <taxon>Bacteroidia</taxon>
        <taxon>Marinilabiliales</taxon>
        <taxon>Prolixibacteraceae</taxon>
        <taxon>Prolixibacter</taxon>
    </lineage>
</organism>
<keyword evidence="6" id="KW-1185">Reference proteome</keyword>
<gene>
    <name evidence="4" type="ORF">CLV93_11290</name>
    <name evidence="3" type="ORF">JCM18694_26010</name>
</gene>
<dbReference type="InterPro" id="IPR024618">
    <property type="entry name" value="DUF3857"/>
</dbReference>